<evidence type="ECO:0000256" key="2">
    <source>
        <dbReference type="ARBA" id="ARBA00033753"/>
    </source>
</evidence>
<proteinExistence type="inferred from homology"/>
<keyword evidence="1" id="KW-0949">S-adenosyl-L-methionine</keyword>
<dbReference type="OMA" id="YSACTRA"/>
<evidence type="ECO:0000259" key="3">
    <source>
        <dbReference type="PROSITE" id="PS51668"/>
    </source>
</evidence>
<sequence length="270" mass="28870">MLSCLVLTAGCWQGAPWPTLRPIGTIETCFTEKFATPRQGAVVPDALARLKLDTLEDGVDARAALDGLEAYSHVWLVWAAHLNGHAAARAKVQAPHLRGGRTGVFATRSPFRQNPLGLSLVQLRGIQGDTVLLSGVDLVSGTPVIDLKPYIPAYDAPAPGSTCRTADWVDPPTLPVRFTPEATAALERLRPAASKSHTPGLLDAASLRSTLEQSLAADPRPLYRWRRDGGDGAEYSVRVDGVRVLATICDAAVTVQRLGMDDEDCDTTSV</sequence>
<name>A0A0D3I4I9_EMIH1</name>
<comment type="similarity">
    <text evidence="2">Belongs to the tRNA methyltransferase O family.</text>
</comment>
<dbReference type="InterPro" id="IPR023370">
    <property type="entry name" value="TrmO-like_N"/>
</dbReference>
<dbReference type="InterPro" id="IPR040372">
    <property type="entry name" value="YaeB-like"/>
</dbReference>
<dbReference type="Gene3D" id="2.40.30.70">
    <property type="entry name" value="YaeB-like"/>
    <property type="match status" value="1"/>
</dbReference>
<dbReference type="InterPro" id="IPR036414">
    <property type="entry name" value="YaeB_N_sf"/>
</dbReference>
<evidence type="ECO:0000313" key="5">
    <source>
        <dbReference type="Proteomes" id="UP000013827"/>
    </source>
</evidence>
<dbReference type="SUPFAM" id="SSF118196">
    <property type="entry name" value="YaeB-like"/>
    <property type="match status" value="1"/>
</dbReference>
<dbReference type="Proteomes" id="UP000013827">
    <property type="component" value="Unassembled WGS sequence"/>
</dbReference>
<dbReference type="PaxDb" id="2903-EOD06174"/>
<dbReference type="AlphaFoldDB" id="A0A0D3I4I9"/>
<dbReference type="Gene3D" id="3.30.2310.10">
    <property type="entry name" value="YaeB-like"/>
    <property type="match status" value="1"/>
</dbReference>
<dbReference type="EnsemblProtists" id="EOD06174">
    <property type="protein sequence ID" value="EOD06174"/>
    <property type="gene ID" value="EMIHUDRAFT_107010"/>
</dbReference>
<dbReference type="InterPro" id="IPR036413">
    <property type="entry name" value="YaeB-like_sf"/>
</dbReference>
<reference evidence="4" key="2">
    <citation type="submission" date="2024-10" db="UniProtKB">
        <authorList>
            <consortium name="EnsemblProtists"/>
        </authorList>
    </citation>
    <scope>IDENTIFICATION</scope>
</reference>
<feature type="domain" description="TsaA-like" evidence="3">
    <location>
        <begin position="20"/>
        <end position="159"/>
    </location>
</feature>
<dbReference type="eggNOG" id="KOG2942">
    <property type="taxonomic scope" value="Eukaryota"/>
</dbReference>
<accession>A0A0D3I4I9</accession>
<dbReference type="NCBIfam" id="TIGR00104">
    <property type="entry name" value="tRNA_TsaA"/>
    <property type="match status" value="1"/>
</dbReference>
<dbReference type="HOGENOM" id="CLU_013458_1_1_1"/>
<dbReference type="PANTHER" id="PTHR12818">
    <property type="entry name" value="TRNA (ADENINE(37)-N6)-METHYLTRANSFERASE"/>
    <property type="match status" value="1"/>
</dbReference>
<keyword evidence="5" id="KW-1185">Reference proteome</keyword>
<dbReference type="PANTHER" id="PTHR12818:SF0">
    <property type="entry name" value="TRNA (ADENINE(37)-N6)-METHYLTRANSFERASE"/>
    <property type="match status" value="1"/>
</dbReference>
<dbReference type="GeneID" id="17252298"/>
<reference evidence="5" key="1">
    <citation type="journal article" date="2013" name="Nature">
        <title>Pan genome of the phytoplankton Emiliania underpins its global distribution.</title>
        <authorList>
            <person name="Read B.A."/>
            <person name="Kegel J."/>
            <person name="Klute M.J."/>
            <person name="Kuo A."/>
            <person name="Lefebvre S.C."/>
            <person name="Maumus F."/>
            <person name="Mayer C."/>
            <person name="Miller J."/>
            <person name="Monier A."/>
            <person name="Salamov A."/>
            <person name="Young J."/>
            <person name="Aguilar M."/>
            <person name="Claverie J.M."/>
            <person name="Frickenhaus S."/>
            <person name="Gonzalez K."/>
            <person name="Herman E.K."/>
            <person name="Lin Y.C."/>
            <person name="Napier J."/>
            <person name="Ogata H."/>
            <person name="Sarno A.F."/>
            <person name="Shmutz J."/>
            <person name="Schroeder D."/>
            <person name="de Vargas C."/>
            <person name="Verret F."/>
            <person name="von Dassow P."/>
            <person name="Valentin K."/>
            <person name="Van de Peer Y."/>
            <person name="Wheeler G."/>
            <person name="Dacks J.B."/>
            <person name="Delwiche C.F."/>
            <person name="Dyhrman S.T."/>
            <person name="Glockner G."/>
            <person name="John U."/>
            <person name="Richards T."/>
            <person name="Worden A.Z."/>
            <person name="Zhang X."/>
            <person name="Grigoriev I.V."/>
            <person name="Allen A.E."/>
            <person name="Bidle K."/>
            <person name="Borodovsky M."/>
            <person name="Bowler C."/>
            <person name="Brownlee C."/>
            <person name="Cock J.M."/>
            <person name="Elias M."/>
            <person name="Gladyshev V.N."/>
            <person name="Groth M."/>
            <person name="Guda C."/>
            <person name="Hadaegh A."/>
            <person name="Iglesias-Rodriguez M.D."/>
            <person name="Jenkins J."/>
            <person name="Jones B.M."/>
            <person name="Lawson T."/>
            <person name="Leese F."/>
            <person name="Lindquist E."/>
            <person name="Lobanov A."/>
            <person name="Lomsadze A."/>
            <person name="Malik S.B."/>
            <person name="Marsh M.E."/>
            <person name="Mackinder L."/>
            <person name="Mock T."/>
            <person name="Mueller-Roeber B."/>
            <person name="Pagarete A."/>
            <person name="Parker M."/>
            <person name="Probert I."/>
            <person name="Quesneville H."/>
            <person name="Raines C."/>
            <person name="Rensing S.A."/>
            <person name="Riano-Pachon D.M."/>
            <person name="Richier S."/>
            <person name="Rokitta S."/>
            <person name="Shiraiwa Y."/>
            <person name="Soanes D.M."/>
            <person name="van der Giezen M."/>
            <person name="Wahlund T.M."/>
            <person name="Williams B."/>
            <person name="Wilson W."/>
            <person name="Wolfe G."/>
            <person name="Wurch L.L."/>
        </authorList>
    </citation>
    <scope>NUCLEOTIDE SEQUENCE</scope>
</reference>
<evidence type="ECO:0000313" key="4">
    <source>
        <dbReference type="EnsemblProtists" id="EOD06174"/>
    </source>
</evidence>
<dbReference type="RefSeq" id="XP_005758603.1">
    <property type="nucleotide sequence ID" value="XM_005758546.1"/>
</dbReference>
<dbReference type="Pfam" id="PF01980">
    <property type="entry name" value="TrmO_N"/>
    <property type="match status" value="1"/>
</dbReference>
<dbReference type="PROSITE" id="PS51668">
    <property type="entry name" value="TSAA_2"/>
    <property type="match status" value="1"/>
</dbReference>
<evidence type="ECO:0000256" key="1">
    <source>
        <dbReference type="ARBA" id="ARBA00022691"/>
    </source>
</evidence>
<dbReference type="CDD" id="cd09281">
    <property type="entry name" value="UPF0066"/>
    <property type="match status" value="1"/>
</dbReference>
<organism evidence="4 5">
    <name type="scientific">Emiliania huxleyi (strain CCMP1516)</name>
    <dbReference type="NCBI Taxonomy" id="280463"/>
    <lineage>
        <taxon>Eukaryota</taxon>
        <taxon>Haptista</taxon>
        <taxon>Haptophyta</taxon>
        <taxon>Prymnesiophyceae</taxon>
        <taxon>Isochrysidales</taxon>
        <taxon>Noelaerhabdaceae</taxon>
        <taxon>Emiliania</taxon>
    </lineage>
</organism>
<protein>
    <recommendedName>
        <fullName evidence="3">TsaA-like domain-containing protein</fullName>
    </recommendedName>
</protein>
<dbReference type="KEGG" id="ehx:EMIHUDRAFT_107010"/>